<gene>
    <name evidence="2" type="ORF">SNOG_02505</name>
</gene>
<proteinExistence type="predicted"/>
<sequence>MACTRRPNGSNMTPFDLDLGSRYSSASRDTGENNKYRSRPTSTAQEMIARPSMLNPGDWLPVLYLHEALGKRAI</sequence>
<dbReference type="AlphaFoldDB" id="Q0V0F9"/>
<protein>
    <submittedName>
        <fullName evidence="2">Uncharacterized protein</fullName>
    </submittedName>
</protein>
<evidence type="ECO:0000313" key="2">
    <source>
        <dbReference type="EMBL" id="EAT90717.1"/>
    </source>
</evidence>
<dbReference type="KEGG" id="pno:SNOG_02505"/>
<dbReference type="GeneID" id="5969960"/>
<reference evidence="3" key="1">
    <citation type="journal article" date="2007" name="Plant Cell">
        <title>Dothideomycete-plant interactions illuminated by genome sequencing and EST analysis of the wheat pathogen Stagonospora nodorum.</title>
        <authorList>
            <person name="Hane J.K."/>
            <person name="Lowe R.G."/>
            <person name="Solomon P.S."/>
            <person name="Tan K.C."/>
            <person name="Schoch C.L."/>
            <person name="Spatafora J.W."/>
            <person name="Crous P.W."/>
            <person name="Kodira C."/>
            <person name="Birren B.W."/>
            <person name="Galagan J.E."/>
            <person name="Torriani S.F."/>
            <person name="McDonald B.A."/>
            <person name="Oliver R.P."/>
        </authorList>
    </citation>
    <scope>NUCLEOTIDE SEQUENCE [LARGE SCALE GENOMIC DNA]</scope>
    <source>
        <strain evidence="3">SN15 / ATCC MYA-4574 / FGSC 10173</strain>
    </source>
</reference>
<accession>Q0V0F9</accession>
<dbReference type="RefSeq" id="XP_001793110.1">
    <property type="nucleotide sequence ID" value="XM_001793058.1"/>
</dbReference>
<dbReference type="EMBL" id="CH445327">
    <property type="protein sequence ID" value="EAT90717.1"/>
    <property type="molecule type" value="Genomic_DNA"/>
</dbReference>
<dbReference type="InParanoid" id="Q0V0F9"/>
<dbReference type="Proteomes" id="UP000001055">
    <property type="component" value="Unassembled WGS sequence"/>
</dbReference>
<evidence type="ECO:0000313" key="3">
    <source>
        <dbReference type="Proteomes" id="UP000001055"/>
    </source>
</evidence>
<evidence type="ECO:0000256" key="1">
    <source>
        <dbReference type="SAM" id="MobiDB-lite"/>
    </source>
</evidence>
<feature type="region of interest" description="Disordered" evidence="1">
    <location>
        <begin position="1"/>
        <end position="44"/>
    </location>
</feature>
<name>Q0V0F9_PHANO</name>
<organism evidence="2 3">
    <name type="scientific">Phaeosphaeria nodorum (strain SN15 / ATCC MYA-4574 / FGSC 10173)</name>
    <name type="common">Glume blotch fungus</name>
    <name type="synonym">Parastagonospora nodorum</name>
    <dbReference type="NCBI Taxonomy" id="321614"/>
    <lineage>
        <taxon>Eukaryota</taxon>
        <taxon>Fungi</taxon>
        <taxon>Dikarya</taxon>
        <taxon>Ascomycota</taxon>
        <taxon>Pezizomycotina</taxon>
        <taxon>Dothideomycetes</taxon>
        <taxon>Pleosporomycetidae</taxon>
        <taxon>Pleosporales</taxon>
        <taxon>Pleosporineae</taxon>
        <taxon>Phaeosphaeriaceae</taxon>
        <taxon>Parastagonospora</taxon>
    </lineage>
</organism>